<dbReference type="Proteomes" id="UP001497535">
    <property type="component" value="Unassembled WGS sequence"/>
</dbReference>
<proteinExistence type="predicted"/>
<protein>
    <submittedName>
        <fullName evidence="1">Uncharacterized protein</fullName>
    </submittedName>
</protein>
<dbReference type="EMBL" id="CAVMJV010000079">
    <property type="protein sequence ID" value="CAK5089873.1"/>
    <property type="molecule type" value="Genomic_DNA"/>
</dbReference>
<accession>A0ACB1AII9</accession>
<evidence type="ECO:0000313" key="1">
    <source>
        <dbReference type="EMBL" id="CAK5089873.1"/>
    </source>
</evidence>
<gene>
    <name evidence="1" type="ORF">MENTE1834_LOCUS37622</name>
</gene>
<organism evidence="1 2">
    <name type="scientific">Meloidogyne enterolobii</name>
    <name type="common">Root-knot nematode worm</name>
    <name type="synonym">Meloidogyne mayaguensis</name>
    <dbReference type="NCBI Taxonomy" id="390850"/>
    <lineage>
        <taxon>Eukaryota</taxon>
        <taxon>Metazoa</taxon>
        <taxon>Ecdysozoa</taxon>
        <taxon>Nematoda</taxon>
        <taxon>Chromadorea</taxon>
        <taxon>Rhabditida</taxon>
        <taxon>Tylenchina</taxon>
        <taxon>Tylenchomorpha</taxon>
        <taxon>Tylenchoidea</taxon>
        <taxon>Meloidogynidae</taxon>
        <taxon>Meloidogyninae</taxon>
        <taxon>Meloidogyne</taxon>
    </lineage>
</organism>
<comment type="caution">
    <text evidence="1">The sequence shown here is derived from an EMBL/GenBank/DDBJ whole genome shotgun (WGS) entry which is preliminary data.</text>
</comment>
<reference evidence="1" key="1">
    <citation type="submission" date="2023-11" db="EMBL/GenBank/DDBJ databases">
        <authorList>
            <person name="Poullet M."/>
        </authorList>
    </citation>
    <scope>NUCLEOTIDE SEQUENCE</scope>
    <source>
        <strain evidence="1">E1834</strain>
    </source>
</reference>
<keyword evidence="2" id="KW-1185">Reference proteome</keyword>
<sequence>MGMSIFLLWAERSFITNRRKRGVFLIIETIMSILSSAQRPRANFGVIRLISTCSFELHKFCSYS</sequence>
<evidence type="ECO:0000313" key="2">
    <source>
        <dbReference type="Proteomes" id="UP001497535"/>
    </source>
</evidence>
<name>A0ACB1AII9_MELEN</name>